<keyword evidence="2" id="KW-0614">Plasmid</keyword>
<evidence type="ECO:0000256" key="1">
    <source>
        <dbReference type="SAM" id="SignalP"/>
    </source>
</evidence>
<accession>A0AAC9JHW4</accession>
<keyword evidence="1" id="KW-0732">Signal</keyword>
<protein>
    <submittedName>
        <fullName evidence="2">Uncharacterized protein</fullName>
    </submittedName>
</protein>
<proteinExistence type="predicted"/>
<evidence type="ECO:0000313" key="2">
    <source>
        <dbReference type="EMBL" id="APD92467.1"/>
    </source>
</evidence>
<dbReference type="EMBL" id="CP018025">
    <property type="protein sequence ID" value="APD92467.1"/>
    <property type="molecule type" value="Genomic_DNA"/>
</dbReference>
<sequence length="218" mass="24666">MLSIKKCVSLLLLGCMSLPVMSADSSELGERENIMECSYDEVAAYMELPDPKRSVMKDYNAWTKAYKSTELVKSESDPRVCLSVLYGDLSVMANQLKTATQELMAMQPPGMSELLSRLSDSLMKSICSRVESARDDAAANIISGIDTFRRQAEAELMRRYSYEAMEDKVLEAVIPPEFEEAGLRYRNGKIDRTRFRNKVKSRWTSELDELRDDVVGTD</sequence>
<dbReference type="Proteomes" id="UP000182101">
    <property type="component" value="Plasmid pAMCP48-600"/>
</dbReference>
<geneLocation type="plasmid" evidence="3">
    <name>pamcp48-600</name>
</geneLocation>
<evidence type="ECO:0000313" key="3">
    <source>
        <dbReference type="Proteomes" id="UP000182101"/>
    </source>
</evidence>
<reference evidence="2 3" key="1">
    <citation type="submission" date="2016-11" db="EMBL/GenBank/DDBJ databases">
        <title>Networking in microbes: conjugative elements and plasmids in the genus Alteromonas.</title>
        <authorList>
            <person name="Lopez-Perez M."/>
            <person name="Ramon-Marco N."/>
            <person name="Rodriguez-Valera F."/>
        </authorList>
    </citation>
    <scope>NUCLEOTIDE SEQUENCE [LARGE SCALE GENOMIC DNA]</scope>
    <source>
        <strain evidence="2 3">CP48</strain>
        <plasmid evidence="3">pamcp48-600</plasmid>
    </source>
</reference>
<name>A0AAC9JHW4_9ALTE</name>
<gene>
    <name evidence="2" type="ORF">BM524_21430</name>
</gene>
<feature type="chain" id="PRO_5042285872" evidence="1">
    <location>
        <begin position="23"/>
        <end position="218"/>
    </location>
</feature>
<dbReference type="AlphaFoldDB" id="A0AAC9JHW4"/>
<dbReference type="RefSeq" id="WP_071961092.1">
    <property type="nucleotide sequence ID" value="NZ_CP018025.1"/>
</dbReference>
<organism evidence="2 3">
    <name type="scientific">Alteromonas mediterranea</name>
    <dbReference type="NCBI Taxonomy" id="314275"/>
    <lineage>
        <taxon>Bacteria</taxon>
        <taxon>Pseudomonadati</taxon>
        <taxon>Pseudomonadota</taxon>
        <taxon>Gammaproteobacteria</taxon>
        <taxon>Alteromonadales</taxon>
        <taxon>Alteromonadaceae</taxon>
        <taxon>Alteromonas/Salinimonas group</taxon>
        <taxon>Alteromonas</taxon>
    </lineage>
</organism>
<feature type="signal peptide" evidence="1">
    <location>
        <begin position="1"/>
        <end position="22"/>
    </location>
</feature>